<evidence type="ECO:0000313" key="1">
    <source>
        <dbReference type="EMBL" id="MBO8445121.1"/>
    </source>
</evidence>
<dbReference type="InterPro" id="IPR008969">
    <property type="entry name" value="CarboxyPept-like_regulatory"/>
</dbReference>
<dbReference type="AlphaFoldDB" id="A0A9D9EEQ4"/>
<dbReference type="NCBIfam" id="TIGR04134">
    <property type="entry name" value="lipo_with_rSAM"/>
    <property type="match status" value="1"/>
</dbReference>
<reference evidence="1" key="2">
    <citation type="journal article" date="2021" name="PeerJ">
        <title>Extensive microbial diversity within the chicken gut microbiome revealed by metagenomics and culture.</title>
        <authorList>
            <person name="Gilroy R."/>
            <person name="Ravi A."/>
            <person name="Getino M."/>
            <person name="Pursley I."/>
            <person name="Horton D.L."/>
            <person name="Alikhan N.F."/>
            <person name="Baker D."/>
            <person name="Gharbi K."/>
            <person name="Hall N."/>
            <person name="Watson M."/>
            <person name="Adriaenssens E.M."/>
            <person name="Foster-Nyarko E."/>
            <person name="Jarju S."/>
            <person name="Secka A."/>
            <person name="Antonio M."/>
            <person name="Oren A."/>
            <person name="Chaudhuri R.R."/>
            <person name="La Ragione R."/>
            <person name="Hildebrand F."/>
            <person name="Pallen M.J."/>
        </authorList>
    </citation>
    <scope>NUCLEOTIDE SEQUENCE</scope>
    <source>
        <strain evidence="1">D5-748</strain>
    </source>
</reference>
<keyword evidence="1" id="KW-0449">Lipoprotein</keyword>
<accession>A0A9D9EEQ4</accession>
<organism evidence="1 2">
    <name type="scientific">Candidatus Cryptobacteroides merdavium</name>
    <dbReference type="NCBI Taxonomy" id="2840769"/>
    <lineage>
        <taxon>Bacteria</taxon>
        <taxon>Pseudomonadati</taxon>
        <taxon>Bacteroidota</taxon>
        <taxon>Bacteroidia</taxon>
        <taxon>Bacteroidales</taxon>
        <taxon>Candidatus Cryptobacteroides</taxon>
    </lineage>
</organism>
<evidence type="ECO:0000313" key="2">
    <source>
        <dbReference type="Proteomes" id="UP000823619"/>
    </source>
</evidence>
<protein>
    <submittedName>
        <fullName evidence="1">Radical SAM-associated putative lipoprotein</fullName>
    </submittedName>
</protein>
<proteinExistence type="predicted"/>
<dbReference type="SUPFAM" id="SSF49464">
    <property type="entry name" value="Carboxypeptidase regulatory domain-like"/>
    <property type="match status" value="1"/>
</dbReference>
<sequence length="162" mass="18271">MIVTFLYRPFLRRLLKVVSAVVAALVFLPMLSSCEFSGSSAPGGRYDLPYADFEISGTVIDDLGQPVQGIRVYYVDPIYGSWYYDTHPDGTFYLEGTFTPSSSIMLGTFDLGDGQNWYDYQDATLSVQLDLVEEPDDDDDAWFQGVYAAHNVQIQIFRNMDI</sequence>
<comment type="caution">
    <text evidence="1">The sequence shown here is derived from an EMBL/GenBank/DDBJ whole genome shotgun (WGS) entry which is preliminary data.</text>
</comment>
<gene>
    <name evidence="1" type="ORF">IAC23_05435</name>
</gene>
<dbReference type="EMBL" id="JADIMO010000065">
    <property type="protein sequence ID" value="MBO8445121.1"/>
    <property type="molecule type" value="Genomic_DNA"/>
</dbReference>
<name>A0A9D9EEQ4_9BACT</name>
<dbReference type="InterPro" id="IPR026403">
    <property type="entry name" value="Lipo_with_rSAM"/>
</dbReference>
<reference evidence="1" key="1">
    <citation type="submission" date="2020-10" db="EMBL/GenBank/DDBJ databases">
        <authorList>
            <person name="Gilroy R."/>
        </authorList>
    </citation>
    <scope>NUCLEOTIDE SEQUENCE</scope>
    <source>
        <strain evidence="1">D5-748</strain>
    </source>
</reference>
<dbReference type="Proteomes" id="UP000823619">
    <property type="component" value="Unassembled WGS sequence"/>
</dbReference>